<accession>A0ABQ6G8H9</accession>
<comment type="caution">
    <text evidence="1">The sequence shown here is derived from an EMBL/GenBank/DDBJ whole genome shotgun (WGS) entry which is preliminary data.</text>
</comment>
<reference evidence="1 2" key="1">
    <citation type="submission" date="2023-02" db="EMBL/GenBank/DDBJ databases">
        <title>Dictyobacter halimunensis sp. nov., a new member of the class Ktedonobacteria from forest soil in a geothermal area.</title>
        <authorList>
            <person name="Rachmania M.K."/>
            <person name="Ningsih F."/>
            <person name="Sakai Y."/>
            <person name="Yabe S."/>
            <person name="Yokota A."/>
            <person name="Sjamsuridzal W."/>
        </authorList>
    </citation>
    <scope>NUCLEOTIDE SEQUENCE [LARGE SCALE GENOMIC DNA]</scope>
    <source>
        <strain evidence="1 2">S3.2.2.5</strain>
    </source>
</reference>
<name>A0ABQ6G8H9_9CHLR</name>
<dbReference type="EMBL" id="BSRI01000002">
    <property type="protein sequence ID" value="GLV61133.1"/>
    <property type="molecule type" value="Genomic_DNA"/>
</dbReference>
<organism evidence="1 2">
    <name type="scientific">Dictyobacter halimunensis</name>
    <dbReference type="NCBI Taxonomy" id="3026934"/>
    <lineage>
        <taxon>Bacteria</taxon>
        <taxon>Bacillati</taxon>
        <taxon>Chloroflexota</taxon>
        <taxon>Ktedonobacteria</taxon>
        <taxon>Ktedonobacterales</taxon>
        <taxon>Dictyobacteraceae</taxon>
        <taxon>Dictyobacter</taxon>
    </lineage>
</organism>
<evidence type="ECO:0000313" key="1">
    <source>
        <dbReference type="EMBL" id="GLV61133.1"/>
    </source>
</evidence>
<keyword evidence="2" id="KW-1185">Reference proteome</keyword>
<protein>
    <submittedName>
        <fullName evidence="1">Uncharacterized protein</fullName>
    </submittedName>
</protein>
<gene>
    <name evidence="1" type="ORF">KDH_79500</name>
</gene>
<evidence type="ECO:0000313" key="2">
    <source>
        <dbReference type="Proteomes" id="UP001344906"/>
    </source>
</evidence>
<dbReference type="Proteomes" id="UP001344906">
    <property type="component" value="Unassembled WGS sequence"/>
</dbReference>
<sequence>MCNTMDLVLTYVIILSKGEGESLRCDEKMTSMGDNGLRDRPLKRPLAQHKAMDCTRSWFPLTFYLLAGRMSRYEYTGEYSTTDY</sequence>
<proteinExistence type="predicted"/>